<name>A0A180GR17_PUCT1</name>
<organism evidence="1">
    <name type="scientific">Puccinia triticina (isolate 1-1 / race 1 (BBBD))</name>
    <name type="common">Brown leaf rust fungus</name>
    <dbReference type="NCBI Taxonomy" id="630390"/>
    <lineage>
        <taxon>Eukaryota</taxon>
        <taxon>Fungi</taxon>
        <taxon>Dikarya</taxon>
        <taxon>Basidiomycota</taxon>
        <taxon>Pucciniomycotina</taxon>
        <taxon>Pucciniomycetes</taxon>
        <taxon>Pucciniales</taxon>
        <taxon>Pucciniaceae</taxon>
        <taxon>Puccinia</taxon>
    </lineage>
</organism>
<evidence type="ECO:0000313" key="1">
    <source>
        <dbReference type="EMBL" id="OAV95266.1"/>
    </source>
</evidence>
<dbReference type="OrthoDB" id="2519139at2759"/>
<dbReference type="VEuPathDB" id="FungiDB:PTTG_26694"/>
<evidence type="ECO:0000313" key="3">
    <source>
        <dbReference type="Proteomes" id="UP000005240"/>
    </source>
</evidence>
<dbReference type="EnsemblFungi" id="PTTG_26694-t43_2">
    <property type="protein sequence ID" value="PTTG_26694-t43_2-p1"/>
    <property type="gene ID" value="PTTG_26694"/>
</dbReference>
<dbReference type="Proteomes" id="UP000005240">
    <property type="component" value="Unassembled WGS sequence"/>
</dbReference>
<reference evidence="1" key="1">
    <citation type="submission" date="2009-11" db="EMBL/GenBank/DDBJ databases">
        <authorList>
            <consortium name="The Broad Institute Genome Sequencing Platform"/>
            <person name="Ward D."/>
            <person name="Feldgarden M."/>
            <person name="Earl A."/>
            <person name="Young S.K."/>
            <person name="Zeng Q."/>
            <person name="Koehrsen M."/>
            <person name="Alvarado L."/>
            <person name="Berlin A."/>
            <person name="Bochicchio J."/>
            <person name="Borenstein D."/>
            <person name="Chapman S.B."/>
            <person name="Chen Z."/>
            <person name="Engels R."/>
            <person name="Freedman E."/>
            <person name="Gellesch M."/>
            <person name="Goldberg J."/>
            <person name="Griggs A."/>
            <person name="Gujja S."/>
            <person name="Heilman E."/>
            <person name="Heiman D."/>
            <person name="Hepburn T."/>
            <person name="Howarth C."/>
            <person name="Jen D."/>
            <person name="Larson L."/>
            <person name="Lewis B."/>
            <person name="Mehta T."/>
            <person name="Park D."/>
            <person name="Pearson M."/>
            <person name="Roberts A."/>
            <person name="Saif S."/>
            <person name="Shea T."/>
            <person name="Shenoy N."/>
            <person name="Sisk P."/>
            <person name="Stolte C."/>
            <person name="Sykes S."/>
            <person name="Thomson T."/>
            <person name="Walk T."/>
            <person name="White J."/>
            <person name="Yandava C."/>
            <person name="Izard J."/>
            <person name="Baranova O.V."/>
            <person name="Blanton J.M."/>
            <person name="Tanner A.C."/>
            <person name="Dewhirst F.E."/>
            <person name="Haas B."/>
            <person name="Nusbaum C."/>
            <person name="Birren B."/>
        </authorList>
    </citation>
    <scope>NUCLEOTIDE SEQUENCE [LARGE SCALE GENOMIC DNA]</scope>
    <source>
        <strain evidence="1">1-1 BBBD Race 1</strain>
    </source>
</reference>
<proteinExistence type="predicted"/>
<reference evidence="1" key="2">
    <citation type="submission" date="2016-05" db="EMBL/GenBank/DDBJ databases">
        <title>Comparative analysis highlights variable genome content of wheat rusts and divergence of the mating loci.</title>
        <authorList>
            <person name="Cuomo C.A."/>
            <person name="Bakkeren G."/>
            <person name="Szabo L."/>
            <person name="Khalil H."/>
            <person name="Joly D."/>
            <person name="Goldberg J."/>
            <person name="Young S."/>
            <person name="Zeng Q."/>
            <person name="Fellers J."/>
        </authorList>
    </citation>
    <scope>NUCLEOTIDE SEQUENCE [LARGE SCALE GENOMIC DNA]</scope>
    <source>
        <strain evidence="1">1-1 BBBD Race 1</strain>
    </source>
</reference>
<evidence type="ECO:0000313" key="2">
    <source>
        <dbReference type="EnsemblFungi" id="PTTG_26694-t43_2-p1"/>
    </source>
</evidence>
<gene>
    <name evidence="1" type="ORF">PTTG_26694</name>
</gene>
<sequence length="535" mass="57969">MTGPANFTTEARATDRETRTTCLARHGPTDSDKLATPVRSERNSGMTRTCFFIGPPTLLPQLSLVPTAQHHTVFITANNMKSEKQLIRIANSTLPQDRVDFRGRVEIVYDSSTDITVNDIIEDNVTFGIIPCHGVNAGGPQELQVLIRLQHFEGKNPAHGHVYDLKGSVVGYRDRYTPHLSCSSAVMFQYQPTNTTTCAGSLNINAVGTITSVREKATRGASGEVSYKLTVRHECNHNILSIVYIVPRPALQLPFSLERYEGCRVWLLGIVNGVDELECMVVVNGEFKLESNSTTVQRGLAAQSCAKVAIKLSKAFDQRLTATPTPTKSNRVAIVLFVLVAVVSLVQAPHTAAPCIFTGLQGDSPTPYKSIMPRSRGSRFELTETALPGSVSGRHRLACSGRHRLACSGRHRLACSGRHRLACPGRHRIACSGTIISPSSFIFTKVLKVTHLPSVHGLARRVSICDINGGYLQPPGIRGRIRWSRGWHCGGLVGCDISVSAWSGGAAPGFAAAKPLLPLVMAKNLPSILIEATID</sequence>
<dbReference type="AlphaFoldDB" id="A0A180GR17"/>
<accession>A0A180GR17</accession>
<dbReference type="EMBL" id="ADAS02000030">
    <property type="protein sequence ID" value="OAV95266.1"/>
    <property type="molecule type" value="Genomic_DNA"/>
</dbReference>
<protein>
    <submittedName>
        <fullName evidence="1 2">Uncharacterized protein</fullName>
    </submittedName>
</protein>
<reference evidence="2 3" key="3">
    <citation type="journal article" date="2017" name="G3 (Bethesda)">
        <title>Comparative analysis highlights variable genome content of wheat rusts and divergence of the mating loci.</title>
        <authorList>
            <person name="Cuomo C.A."/>
            <person name="Bakkeren G."/>
            <person name="Khalil H.B."/>
            <person name="Panwar V."/>
            <person name="Joly D."/>
            <person name="Linning R."/>
            <person name="Sakthikumar S."/>
            <person name="Song X."/>
            <person name="Adiconis X."/>
            <person name="Fan L."/>
            <person name="Goldberg J.M."/>
            <person name="Levin J.Z."/>
            <person name="Young S."/>
            <person name="Zeng Q."/>
            <person name="Anikster Y."/>
            <person name="Bruce M."/>
            <person name="Wang M."/>
            <person name="Yin C."/>
            <person name="McCallum B."/>
            <person name="Szabo L.J."/>
            <person name="Hulbert S."/>
            <person name="Chen X."/>
            <person name="Fellers J.P."/>
        </authorList>
    </citation>
    <scope>NUCLEOTIDE SEQUENCE</scope>
    <source>
        <strain evidence="3">Isolate 1-1 / race 1 (BBBD)</strain>
        <strain evidence="2">isolate 1-1 / race 1 (BBBD)</strain>
    </source>
</reference>
<reference evidence="2" key="4">
    <citation type="submission" date="2025-05" db="UniProtKB">
        <authorList>
            <consortium name="EnsemblFungi"/>
        </authorList>
    </citation>
    <scope>IDENTIFICATION</scope>
    <source>
        <strain evidence="2">isolate 1-1 / race 1 (BBBD)</strain>
    </source>
</reference>
<keyword evidence="3" id="KW-1185">Reference proteome</keyword>